<sequence length="66" mass="7136">MGNKTRKARADDCLEVTPEIASEAMHNASTHTPEVLFAIRPNASSATSVVTALAARAWASWLARKR</sequence>
<gene>
    <name evidence="1" type="ORF">CCAX7_59760</name>
</gene>
<evidence type="ECO:0000313" key="1">
    <source>
        <dbReference type="EMBL" id="BDI33925.1"/>
    </source>
</evidence>
<accession>A0A402CZM3</accession>
<evidence type="ECO:0000313" key="2">
    <source>
        <dbReference type="Proteomes" id="UP000287394"/>
    </source>
</evidence>
<keyword evidence="2" id="KW-1185">Reference proteome</keyword>
<protein>
    <submittedName>
        <fullName evidence="1">Uncharacterized protein</fullName>
    </submittedName>
</protein>
<reference evidence="1 2" key="1">
    <citation type="journal article" date="2019" name="Int. J. Syst. Evol. Microbiol.">
        <title>Capsulimonas corticalis gen. nov., sp. nov., an aerobic capsulated bacterium, of a novel bacterial order, Capsulimonadales ord. nov., of the class Armatimonadia of the phylum Armatimonadetes.</title>
        <authorList>
            <person name="Li J."/>
            <person name="Kudo C."/>
            <person name="Tonouchi A."/>
        </authorList>
    </citation>
    <scope>NUCLEOTIDE SEQUENCE [LARGE SCALE GENOMIC DNA]</scope>
    <source>
        <strain evidence="1 2">AX-7</strain>
    </source>
</reference>
<organism evidence="1 2">
    <name type="scientific">Capsulimonas corticalis</name>
    <dbReference type="NCBI Taxonomy" id="2219043"/>
    <lineage>
        <taxon>Bacteria</taxon>
        <taxon>Bacillati</taxon>
        <taxon>Armatimonadota</taxon>
        <taxon>Armatimonadia</taxon>
        <taxon>Capsulimonadales</taxon>
        <taxon>Capsulimonadaceae</taxon>
        <taxon>Capsulimonas</taxon>
    </lineage>
</organism>
<name>A0A402CZM3_9BACT</name>
<dbReference type="EMBL" id="AP025739">
    <property type="protein sequence ID" value="BDI33925.1"/>
    <property type="molecule type" value="Genomic_DNA"/>
</dbReference>
<proteinExistence type="predicted"/>
<dbReference type="Proteomes" id="UP000287394">
    <property type="component" value="Chromosome"/>
</dbReference>
<dbReference type="AlphaFoldDB" id="A0A402CZM3"/>
<dbReference type="KEGG" id="ccot:CCAX7_59760"/>